<sequence length="142" mass="16094">MDRLLMRCNLQGEAIRTRREQNESNRTCHDLIYDTTSEAKSKDKHTLTTKQRTHGEQSDLTSRSSSHSLTPIPLLFFVTSFFGSCLYANTWCRVAQSSCRHQLSHSSSATSWCKLTSITKGPCLRHSARFSRSPSRSSICYG</sequence>
<proteinExistence type="predicted"/>
<feature type="region of interest" description="Disordered" evidence="1">
    <location>
        <begin position="39"/>
        <end position="67"/>
    </location>
</feature>
<reference evidence="2 3" key="1">
    <citation type="submission" date="2019-07" db="EMBL/GenBank/DDBJ databases">
        <title>The First High-Quality Draft Genome Sequence of the Causal Agent of the Current Panama Disease Epidemic.</title>
        <authorList>
            <person name="Warmington R.J."/>
            <person name="Kay W."/>
            <person name="Jeffries A."/>
            <person name="Bebber D."/>
            <person name="Moore K."/>
            <person name="Studholme D.J."/>
        </authorList>
    </citation>
    <scope>NUCLEOTIDE SEQUENCE [LARGE SCALE GENOMIC DNA]</scope>
    <source>
        <strain evidence="2 3">TR4</strain>
    </source>
</reference>
<evidence type="ECO:0000313" key="3">
    <source>
        <dbReference type="Proteomes" id="UP000321331"/>
    </source>
</evidence>
<protein>
    <submittedName>
        <fullName evidence="2">Uncharacterized protein</fullName>
    </submittedName>
</protein>
<evidence type="ECO:0000256" key="1">
    <source>
        <dbReference type="SAM" id="MobiDB-lite"/>
    </source>
</evidence>
<feature type="compositionally biased region" description="Low complexity" evidence="1">
    <location>
        <begin position="58"/>
        <end position="67"/>
    </location>
</feature>
<dbReference type="AlphaFoldDB" id="A0A5C6SKP7"/>
<gene>
    <name evidence="2" type="ORF">FocTR4_00012957</name>
</gene>
<organism evidence="2 3">
    <name type="scientific">Fusarium oxysporum f. sp. cubense</name>
    <dbReference type="NCBI Taxonomy" id="61366"/>
    <lineage>
        <taxon>Eukaryota</taxon>
        <taxon>Fungi</taxon>
        <taxon>Dikarya</taxon>
        <taxon>Ascomycota</taxon>
        <taxon>Pezizomycotina</taxon>
        <taxon>Sordariomycetes</taxon>
        <taxon>Hypocreomycetidae</taxon>
        <taxon>Hypocreales</taxon>
        <taxon>Nectriaceae</taxon>
        <taxon>Fusarium</taxon>
        <taxon>Fusarium oxysporum species complex</taxon>
    </lineage>
</organism>
<dbReference type="EMBL" id="VMNF01000012">
    <property type="protein sequence ID" value="TXB99045.1"/>
    <property type="molecule type" value="Genomic_DNA"/>
</dbReference>
<comment type="caution">
    <text evidence="2">The sequence shown here is derived from an EMBL/GenBank/DDBJ whole genome shotgun (WGS) entry which is preliminary data.</text>
</comment>
<accession>A0A5C6SKP7</accession>
<name>A0A5C6SKP7_FUSOC</name>
<dbReference type="Proteomes" id="UP000321331">
    <property type="component" value="Unassembled WGS sequence"/>
</dbReference>
<evidence type="ECO:0000313" key="2">
    <source>
        <dbReference type="EMBL" id="TXB99045.1"/>
    </source>
</evidence>